<dbReference type="InterPro" id="IPR050596">
    <property type="entry name" value="AspAT/PAT-like"/>
</dbReference>
<evidence type="ECO:0000259" key="6">
    <source>
        <dbReference type="Pfam" id="PF00155"/>
    </source>
</evidence>
<dbReference type="OrthoDB" id="2108at2759"/>
<evidence type="ECO:0000256" key="4">
    <source>
        <dbReference type="ARBA" id="ARBA00022679"/>
    </source>
</evidence>
<keyword evidence="3" id="KW-0032">Aminotransferase</keyword>
<reference evidence="7 8" key="1">
    <citation type="journal article" date="2012" name="Eukaryot. Cell">
        <title>Draft genome sequence of CBS 2479, the standard type strain of Trichosporon asahii.</title>
        <authorList>
            <person name="Yang R.Y."/>
            <person name="Li H.T."/>
            <person name="Zhu H."/>
            <person name="Zhou G.P."/>
            <person name="Wang M."/>
            <person name="Wang L."/>
        </authorList>
    </citation>
    <scope>NUCLEOTIDE SEQUENCE [LARGE SCALE GENOMIC DNA]</scope>
    <source>
        <strain evidence="8">ATCC 90039 / CBS 2479 / JCM 2466 / KCTC 7840 / NCYC 2677 / UAMH 7654</strain>
    </source>
</reference>
<gene>
    <name evidence="7" type="ORF">A1Q1_07638</name>
</gene>
<dbReference type="KEGG" id="tasa:A1Q1_07638"/>
<name>J6F2H7_TRIAS</name>
<dbReference type="VEuPathDB" id="FungiDB:A1Q1_07638"/>
<dbReference type="Proteomes" id="UP000002748">
    <property type="component" value="Unassembled WGS sequence"/>
</dbReference>
<comment type="similarity">
    <text evidence="2">Belongs to the class-I pyridoxal-phosphate-dependent aminotransferase family.</text>
</comment>
<dbReference type="GeneID" id="25991150"/>
<dbReference type="GO" id="GO:0008483">
    <property type="term" value="F:transaminase activity"/>
    <property type="evidence" value="ECO:0007669"/>
    <property type="project" value="UniProtKB-KW"/>
</dbReference>
<dbReference type="PANTHER" id="PTHR46383:SF1">
    <property type="entry name" value="ASPARTATE AMINOTRANSFERASE"/>
    <property type="match status" value="1"/>
</dbReference>
<evidence type="ECO:0000256" key="3">
    <source>
        <dbReference type="ARBA" id="ARBA00022576"/>
    </source>
</evidence>
<feature type="domain" description="Aminotransferase class I/classII large" evidence="6">
    <location>
        <begin position="125"/>
        <end position="460"/>
    </location>
</feature>
<dbReference type="GO" id="GO:0030170">
    <property type="term" value="F:pyridoxal phosphate binding"/>
    <property type="evidence" value="ECO:0007669"/>
    <property type="project" value="InterPro"/>
</dbReference>
<dbReference type="Pfam" id="PF00155">
    <property type="entry name" value="Aminotran_1_2"/>
    <property type="match status" value="1"/>
</dbReference>
<evidence type="ECO:0000256" key="5">
    <source>
        <dbReference type="ARBA" id="ARBA00022898"/>
    </source>
</evidence>
<dbReference type="HOGENOM" id="CLU_034385_1_0_1"/>
<dbReference type="RefSeq" id="XP_014182125.1">
    <property type="nucleotide sequence ID" value="XM_014326650.1"/>
</dbReference>
<dbReference type="EMBL" id="ALBS01000073">
    <property type="protein sequence ID" value="EJT51174.1"/>
    <property type="molecule type" value="Genomic_DNA"/>
</dbReference>
<dbReference type="Gene3D" id="3.40.640.10">
    <property type="entry name" value="Type I PLP-dependent aspartate aminotransferase-like (Major domain)"/>
    <property type="match status" value="1"/>
</dbReference>
<accession>J6F2H7</accession>
<organism evidence="7 8">
    <name type="scientific">Trichosporon asahii var. asahii (strain ATCC 90039 / CBS 2479 / JCM 2466 / KCTC 7840 / NBRC 103889/ NCYC 2677 / UAMH 7654)</name>
    <name type="common">Yeast</name>
    <dbReference type="NCBI Taxonomy" id="1186058"/>
    <lineage>
        <taxon>Eukaryota</taxon>
        <taxon>Fungi</taxon>
        <taxon>Dikarya</taxon>
        <taxon>Basidiomycota</taxon>
        <taxon>Agaricomycotina</taxon>
        <taxon>Tremellomycetes</taxon>
        <taxon>Trichosporonales</taxon>
        <taxon>Trichosporonaceae</taxon>
        <taxon>Trichosporon</taxon>
    </lineage>
</organism>
<keyword evidence="5" id="KW-0663">Pyridoxal phosphate</keyword>
<dbReference type="CDD" id="cd00609">
    <property type="entry name" value="AAT_like"/>
    <property type="match status" value="1"/>
</dbReference>
<evidence type="ECO:0000313" key="7">
    <source>
        <dbReference type="EMBL" id="EJT51174.1"/>
    </source>
</evidence>
<sequence length="499" mass="55519">MSDDGQRTPVENDPELAAEEVELEFDDPELYHDIAHNHEHASEAHQLLRSYIGQKHQEQEETVPGVLHPGATGVIYCTDRAMANGFSYASKTDWSNMGQGAPYTGPLPGASPRPEGIDFNDYDCDIHEYAPTVGLKALREAVANLYNVEYRQGKDSKYTYENVCIVPGGRAGMSRVAAVIGDVYCGYQIPEYTTYSEVLSVFKRLLPIPTALEAQDDYKLNIAELKKAAKILSLSVIVASNPRNPTGQVIQGDDLKELVRMGDGNTTWYCYHDDPNMLGKSISGAEHVNNVNEDAVVIIDGLTKGFRLPGWRVCWVLGPKNLISAISQSGSFLDGGASHPMQVMALPLLDPKRVMQDKIALQTHFREKRDHVLARLAAMGLPVRVPPRATFYIWLDLSPLPAPLNNGLTFFEELLKEKVICVPGLFFDVNPAKRRNLFESPCHHFVRLSFGPPMEVLDRGLDGMERLVKRHLDQEHRAGEYVQSPTTARFPGIDHGHHI</sequence>
<evidence type="ECO:0000256" key="1">
    <source>
        <dbReference type="ARBA" id="ARBA00001933"/>
    </source>
</evidence>
<dbReference type="InterPro" id="IPR004839">
    <property type="entry name" value="Aminotransferase_I/II_large"/>
</dbReference>
<evidence type="ECO:0000256" key="2">
    <source>
        <dbReference type="ARBA" id="ARBA00007441"/>
    </source>
</evidence>
<dbReference type="SUPFAM" id="SSF53383">
    <property type="entry name" value="PLP-dependent transferases"/>
    <property type="match status" value="1"/>
</dbReference>
<dbReference type="GO" id="GO:0006520">
    <property type="term" value="P:amino acid metabolic process"/>
    <property type="evidence" value="ECO:0007669"/>
    <property type="project" value="InterPro"/>
</dbReference>
<dbReference type="AlphaFoldDB" id="J6F2H7"/>
<evidence type="ECO:0000313" key="8">
    <source>
        <dbReference type="Proteomes" id="UP000002748"/>
    </source>
</evidence>
<dbReference type="InterPro" id="IPR015424">
    <property type="entry name" value="PyrdxlP-dep_Trfase"/>
</dbReference>
<proteinExistence type="inferred from homology"/>
<comment type="cofactor">
    <cofactor evidence="1">
        <name>pyridoxal 5'-phosphate</name>
        <dbReference type="ChEBI" id="CHEBI:597326"/>
    </cofactor>
</comment>
<dbReference type="InterPro" id="IPR015421">
    <property type="entry name" value="PyrdxlP-dep_Trfase_major"/>
</dbReference>
<protein>
    <recommendedName>
        <fullName evidence="6">Aminotransferase class I/classII large domain-containing protein</fullName>
    </recommendedName>
</protein>
<dbReference type="PANTHER" id="PTHR46383">
    <property type="entry name" value="ASPARTATE AMINOTRANSFERASE"/>
    <property type="match status" value="1"/>
</dbReference>
<dbReference type="Gene3D" id="3.90.1150.10">
    <property type="entry name" value="Aspartate Aminotransferase, domain 1"/>
    <property type="match status" value="1"/>
</dbReference>
<comment type="caution">
    <text evidence="7">The sequence shown here is derived from an EMBL/GenBank/DDBJ whole genome shotgun (WGS) entry which is preliminary data.</text>
</comment>
<dbReference type="InterPro" id="IPR015422">
    <property type="entry name" value="PyrdxlP-dep_Trfase_small"/>
</dbReference>
<keyword evidence="4" id="KW-0808">Transferase</keyword>